<reference evidence="10 11" key="1">
    <citation type="submission" date="2016-09" db="EMBL/GenBank/DDBJ databases">
        <title>genome sequence of Mycobacterium sp. 739 SCH.</title>
        <authorList>
            <person name="Greninger A.L."/>
            <person name="Qin X."/>
            <person name="Jerome K."/>
            <person name="Vora S."/>
            <person name="Quinn K."/>
        </authorList>
    </citation>
    <scope>NUCLEOTIDE SEQUENCE [LARGE SCALE GENOMIC DNA]</scope>
    <source>
        <strain evidence="10 11">SCH</strain>
    </source>
</reference>
<dbReference type="InterPro" id="IPR016032">
    <property type="entry name" value="Sig_transdc_resp-reg_C-effctor"/>
</dbReference>
<dbReference type="SMART" id="SM00862">
    <property type="entry name" value="Trans_reg_C"/>
    <property type="match status" value="1"/>
</dbReference>
<sequence length="241" mass="26783">MAGHAYRDLVTTTVLVVDDEKKLRNLLREYLEREGYAVLEAADGQMALDLARAARPDLVVLDLGLPGLPGDEVARLLRRDSDLPIVMLTAKANENDRVAGLRLGADDYVVKPFSPRELVARIEAVLRRSRTPTNELSVDMSYGAGRLRIDTERREVRCDGSLSDLTRSEFDLLAVLASRPGRAWTRLELVSRVQGHAFDAYERTIDVHVKNLRRKLGDTPPFQLVCTVAGVGYKLGLDCDA</sequence>
<dbReference type="Pfam" id="PF00486">
    <property type="entry name" value="Trans_reg_C"/>
    <property type="match status" value="1"/>
</dbReference>
<keyword evidence="1 6" id="KW-0597">Phosphoprotein</keyword>
<dbReference type="PROSITE" id="PS51755">
    <property type="entry name" value="OMPR_PHOB"/>
    <property type="match status" value="1"/>
</dbReference>
<evidence type="ECO:0000313" key="10">
    <source>
        <dbReference type="EMBL" id="OFJ51126.1"/>
    </source>
</evidence>
<dbReference type="InterPro" id="IPR001867">
    <property type="entry name" value="OmpR/PhoB-type_DNA-bd"/>
</dbReference>
<dbReference type="RefSeq" id="WP_070355653.1">
    <property type="nucleotide sequence ID" value="NZ_MCHX01000078.1"/>
</dbReference>
<dbReference type="Gene3D" id="3.40.50.2300">
    <property type="match status" value="1"/>
</dbReference>
<evidence type="ECO:0000259" key="9">
    <source>
        <dbReference type="PROSITE" id="PS51755"/>
    </source>
</evidence>
<evidence type="ECO:0000256" key="3">
    <source>
        <dbReference type="ARBA" id="ARBA00023015"/>
    </source>
</evidence>
<dbReference type="PANTHER" id="PTHR48111">
    <property type="entry name" value="REGULATOR OF RPOS"/>
    <property type="match status" value="1"/>
</dbReference>
<evidence type="ECO:0000256" key="4">
    <source>
        <dbReference type="ARBA" id="ARBA00023125"/>
    </source>
</evidence>
<dbReference type="Proteomes" id="UP000178953">
    <property type="component" value="Unassembled WGS sequence"/>
</dbReference>
<dbReference type="PROSITE" id="PS50110">
    <property type="entry name" value="RESPONSE_REGULATORY"/>
    <property type="match status" value="1"/>
</dbReference>
<feature type="modified residue" description="4-aspartylphosphate" evidence="6">
    <location>
        <position position="62"/>
    </location>
</feature>
<dbReference type="InterPro" id="IPR001789">
    <property type="entry name" value="Sig_transdc_resp-reg_receiver"/>
</dbReference>
<proteinExistence type="predicted"/>
<keyword evidence="4 7" id="KW-0238">DNA-binding</keyword>
<dbReference type="PANTHER" id="PTHR48111:SF4">
    <property type="entry name" value="DNA-BINDING DUAL TRANSCRIPTIONAL REGULATOR OMPR"/>
    <property type="match status" value="1"/>
</dbReference>
<accession>A0A1E8PYF0</accession>
<evidence type="ECO:0000256" key="2">
    <source>
        <dbReference type="ARBA" id="ARBA00023012"/>
    </source>
</evidence>
<keyword evidence="2" id="KW-0902">Two-component regulatory system</keyword>
<dbReference type="GO" id="GO:0005829">
    <property type="term" value="C:cytosol"/>
    <property type="evidence" value="ECO:0007669"/>
    <property type="project" value="TreeGrafter"/>
</dbReference>
<feature type="domain" description="OmpR/PhoB-type" evidence="9">
    <location>
        <begin position="137"/>
        <end position="237"/>
    </location>
</feature>
<evidence type="ECO:0000256" key="1">
    <source>
        <dbReference type="ARBA" id="ARBA00022553"/>
    </source>
</evidence>
<dbReference type="GO" id="GO:0000156">
    <property type="term" value="F:phosphorelay response regulator activity"/>
    <property type="evidence" value="ECO:0007669"/>
    <property type="project" value="TreeGrafter"/>
</dbReference>
<dbReference type="GO" id="GO:0032993">
    <property type="term" value="C:protein-DNA complex"/>
    <property type="evidence" value="ECO:0007669"/>
    <property type="project" value="TreeGrafter"/>
</dbReference>
<dbReference type="InterPro" id="IPR039420">
    <property type="entry name" value="WalR-like"/>
</dbReference>
<dbReference type="SMART" id="SM00448">
    <property type="entry name" value="REC"/>
    <property type="match status" value="1"/>
</dbReference>
<feature type="domain" description="Response regulatory" evidence="8">
    <location>
        <begin position="13"/>
        <end position="126"/>
    </location>
</feature>
<keyword evidence="5" id="KW-0804">Transcription</keyword>
<dbReference type="SUPFAM" id="SSF46894">
    <property type="entry name" value="C-terminal effector domain of the bipartite response regulators"/>
    <property type="match status" value="1"/>
</dbReference>
<dbReference type="EMBL" id="MCHX01000078">
    <property type="protein sequence ID" value="OFJ51126.1"/>
    <property type="molecule type" value="Genomic_DNA"/>
</dbReference>
<dbReference type="CDD" id="cd00383">
    <property type="entry name" value="trans_reg_C"/>
    <property type="match status" value="1"/>
</dbReference>
<protein>
    <submittedName>
        <fullName evidence="10">DNA-binding response regulator</fullName>
    </submittedName>
</protein>
<dbReference type="Pfam" id="PF00072">
    <property type="entry name" value="Response_reg"/>
    <property type="match status" value="1"/>
</dbReference>
<dbReference type="InterPro" id="IPR011006">
    <property type="entry name" value="CheY-like_superfamily"/>
</dbReference>
<comment type="caution">
    <text evidence="10">The sequence shown here is derived from an EMBL/GenBank/DDBJ whole genome shotgun (WGS) entry which is preliminary data.</text>
</comment>
<name>A0A1E8PYF0_9MYCO</name>
<organism evidence="10 11">
    <name type="scientific">Mycolicibacterium grossiae</name>
    <dbReference type="NCBI Taxonomy" id="1552759"/>
    <lineage>
        <taxon>Bacteria</taxon>
        <taxon>Bacillati</taxon>
        <taxon>Actinomycetota</taxon>
        <taxon>Actinomycetes</taxon>
        <taxon>Mycobacteriales</taxon>
        <taxon>Mycobacteriaceae</taxon>
        <taxon>Mycolicibacterium</taxon>
    </lineage>
</organism>
<dbReference type="Gene3D" id="1.10.10.10">
    <property type="entry name" value="Winged helix-like DNA-binding domain superfamily/Winged helix DNA-binding domain"/>
    <property type="match status" value="1"/>
</dbReference>
<dbReference type="FunFam" id="3.40.50.2300:FF:000001">
    <property type="entry name" value="DNA-binding response regulator PhoB"/>
    <property type="match status" value="1"/>
</dbReference>
<evidence type="ECO:0000259" key="8">
    <source>
        <dbReference type="PROSITE" id="PS50110"/>
    </source>
</evidence>
<evidence type="ECO:0000313" key="11">
    <source>
        <dbReference type="Proteomes" id="UP000178953"/>
    </source>
</evidence>
<evidence type="ECO:0000256" key="7">
    <source>
        <dbReference type="PROSITE-ProRule" id="PRU01091"/>
    </source>
</evidence>
<keyword evidence="3" id="KW-0805">Transcription regulation</keyword>
<dbReference type="Gene3D" id="6.10.250.690">
    <property type="match status" value="1"/>
</dbReference>
<gene>
    <name evidence="10" type="ORF">BEL07_24455</name>
</gene>
<keyword evidence="11" id="KW-1185">Reference proteome</keyword>
<dbReference type="SUPFAM" id="SSF52172">
    <property type="entry name" value="CheY-like"/>
    <property type="match status" value="1"/>
</dbReference>
<dbReference type="AlphaFoldDB" id="A0A1E8PYF0"/>
<dbReference type="GO" id="GO:0006355">
    <property type="term" value="P:regulation of DNA-templated transcription"/>
    <property type="evidence" value="ECO:0007669"/>
    <property type="project" value="InterPro"/>
</dbReference>
<evidence type="ECO:0000256" key="5">
    <source>
        <dbReference type="ARBA" id="ARBA00023163"/>
    </source>
</evidence>
<dbReference type="GO" id="GO:0000976">
    <property type="term" value="F:transcription cis-regulatory region binding"/>
    <property type="evidence" value="ECO:0007669"/>
    <property type="project" value="TreeGrafter"/>
</dbReference>
<feature type="DNA-binding region" description="OmpR/PhoB-type" evidence="7">
    <location>
        <begin position="137"/>
        <end position="237"/>
    </location>
</feature>
<evidence type="ECO:0000256" key="6">
    <source>
        <dbReference type="PROSITE-ProRule" id="PRU00169"/>
    </source>
</evidence>
<dbReference type="InterPro" id="IPR036388">
    <property type="entry name" value="WH-like_DNA-bd_sf"/>
</dbReference>